<dbReference type="InterPro" id="IPR002347">
    <property type="entry name" value="SDR_fam"/>
</dbReference>
<geneLocation type="plasmid" evidence="4 5">
    <name>unnamed4</name>
</geneLocation>
<dbReference type="InterPro" id="IPR036291">
    <property type="entry name" value="NAD(P)-bd_dom_sf"/>
</dbReference>
<evidence type="ECO:0000313" key="5">
    <source>
        <dbReference type="Proteomes" id="UP000245629"/>
    </source>
</evidence>
<dbReference type="Gene3D" id="3.40.50.720">
    <property type="entry name" value="NAD(P)-binding Rossmann-like Domain"/>
    <property type="match status" value="1"/>
</dbReference>
<evidence type="ECO:0000256" key="2">
    <source>
        <dbReference type="ARBA" id="ARBA00023002"/>
    </source>
</evidence>
<dbReference type="AlphaFoldDB" id="A0A2S2D0F2"/>
<sequence length="281" mass="29184">MADKHAASEDRSLRTLFDMTGRTVVVTGGAGLLGRRHAAAAAELGATVVLLDLDGEAAAAAAAGLPGAIGLACDITRPPAVEAALACILDRTGRIDALVNNAANNPKVEDGAGGGHWSRLENLPLEVWNQDIAVGLTGAFLCSRVFGSRMAEAGSGVILNIASDLAVIGPDQRLYRQPGLTDDRQPSKPVTYSVVKAGLLGLTRYLATYWAERGVRCNALLPGGVSNGQDPAFVARLAERIPLGRMAEPDEYKAAVAFLISDASSYMTGATVSVDGGRTCW</sequence>
<dbReference type="KEGG" id="azz:DEW08_29965"/>
<accession>A0A2S2D0F2</accession>
<protein>
    <submittedName>
        <fullName evidence="4">Oxidoreductase</fullName>
    </submittedName>
</protein>
<dbReference type="PRINTS" id="PR00081">
    <property type="entry name" value="GDHRDH"/>
</dbReference>
<dbReference type="Proteomes" id="UP000245629">
    <property type="component" value="Plasmid unnamed4"/>
</dbReference>
<dbReference type="OrthoDB" id="9803333at2"/>
<dbReference type="Pfam" id="PF13561">
    <property type="entry name" value="adh_short_C2"/>
    <property type="match status" value="1"/>
</dbReference>
<dbReference type="EMBL" id="CP029359">
    <property type="protein sequence ID" value="AWK90241.1"/>
    <property type="molecule type" value="Genomic_DNA"/>
</dbReference>
<comment type="similarity">
    <text evidence="1 3">Belongs to the short-chain dehydrogenases/reductases (SDR) family.</text>
</comment>
<keyword evidence="5" id="KW-1185">Reference proteome</keyword>
<dbReference type="PANTHER" id="PTHR42760">
    <property type="entry name" value="SHORT-CHAIN DEHYDROGENASES/REDUCTASES FAMILY MEMBER"/>
    <property type="match status" value="1"/>
</dbReference>
<proteinExistence type="inferred from homology"/>
<evidence type="ECO:0000313" key="4">
    <source>
        <dbReference type="EMBL" id="AWK90241.1"/>
    </source>
</evidence>
<gene>
    <name evidence="4" type="ORF">DEW08_29965</name>
</gene>
<dbReference type="SUPFAM" id="SSF51735">
    <property type="entry name" value="NAD(P)-binding Rossmann-fold domains"/>
    <property type="match status" value="1"/>
</dbReference>
<reference evidence="5" key="1">
    <citation type="submission" date="2018-05" db="EMBL/GenBank/DDBJ databases">
        <title>Azospirillum thermophila sp. nov., a novel isolated from hot spring.</title>
        <authorList>
            <person name="Zhao Z."/>
        </authorList>
    </citation>
    <scope>NUCLEOTIDE SEQUENCE [LARGE SCALE GENOMIC DNA]</scope>
    <source>
        <strain evidence="5">CFH 70021</strain>
        <plasmid evidence="5">unnamed4</plasmid>
    </source>
</reference>
<keyword evidence="2" id="KW-0560">Oxidoreductase</keyword>
<dbReference type="PRINTS" id="PR00080">
    <property type="entry name" value="SDRFAMILY"/>
</dbReference>
<dbReference type="PANTHER" id="PTHR42760:SF133">
    <property type="entry name" value="3-OXOACYL-[ACYL-CARRIER-PROTEIN] REDUCTASE"/>
    <property type="match status" value="1"/>
</dbReference>
<keyword evidence="4" id="KW-0614">Plasmid</keyword>
<name>A0A2S2D0F2_9PROT</name>
<dbReference type="GO" id="GO:0016616">
    <property type="term" value="F:oxidoreductase activity, acting on the CH-OH group of donors, NAD or NADP as acceptor"/>
    <property type="evidence" value="ECO:0007669"/>
    <property type="project" value="TreeGrafter"/>
</dbReference>
<dbReference type="Pfam" id="PF00106">
    <property type="entry name" value="adh_short"/>
    <property type="match status" value="1"/>
</dbReference>
<evidence type="ECO:0000256" key="1">
    <source>
        <dbReference type="ARBA" id="ARBA00006484"/>
    </source>
</evidence>
<organism evidence="4 5">
    <name type="scientific">Azospirillum thermophilum</name>
    <dbReference type="NCBI Taxonomy" id="2202148"/>
    <lineage>
        <taxon>Bacteria</taxon>
        <taxon>Pseudomonadati</taxon>
        <taxon>Pseudomonadota</taxon>
        <taxon>Alphaproteobacteria</taxon>
        <taxon>Rhodospirillales</taxon>
        <taxon>Azospirillaceae</taxon>
        <taxon>Azospirillum</taxon>
    </lineage>
</organism>
<evidence type="ECO:0000256" key="3">
    <source>
        <dbReference type="RuleBase" id="RU000363"/>
    </source>
</evidence>